<dbReference type="GO" id="GO:0051083">
    <property type="term" value="P:'de novo' cotranslational protein folding"/>
    <property type="evidence" value="ECO:0007669"/>
    <property type="project" value="TreeGrafter"/>
</dbReference>
<dbReference type="InterPro" id="IPR008881">
    <property type="entry name" value="Trigger_fac_ribosome-bd_bac"/>
</dbReference>
<reference evidence="16 17" key="1">
    <citation type="submission" date="2016-11" db="EMBL/GenBank/DDBJ databases">
        <authorList>
            <person name="Jaros S."/>
            <person name="Januszkiewicz K."/>
            <person name="Wedrychowicz H."/>
        </authorList>
    </citation>
    <scope>NUCLEOTIDE SEQUENCE [LARGE SCALE GENOMIC DNA]</scope>
    <source>
        <strain evidence="16 17">DSM 21120</strain>
    </source>
</reference>
<dbReference type="PROSITE" id="PS50059">
    <property type="entry name" value="FKBP_PPIASE"/>
    <property type="match status" value="1"/>
</dbReference>
<dbReference type="SUPFAM" id="SSF109998">
    <property type="entry name" value="Triger factor/SurA peptide-binding domain-like"/>
    <property type="match status" value="1"/>
</dbReference>
<keyword evidence="9 12" id="KW-0131">Cell cycle</keyword>
<sequence>MTEIKKKENNKVYFDMVVKAEDVESAEKEIYLKNKKYFQVPGFRKGHAPRKIIENMYGKEVFLEDALNEVLPKYYEKAVEELGIEPVEQPEINIEEAHSGKDVEVEFSVDVKPEVKLSEYKGVEVQEIAYEVTDELIDSELENQRKMNARIVNVDDRAAKSGDKVNIDFKGFLDGEEFDGGAAEGHELELGSNSFIPGFEDQIVGHNLDEEFDVNVTFPEDYHAEDLKGKDVVFKVKLNSISYEELPELDDEFIKDISDFDTVDEYRADVKAKKETEFEARAKSEKEEAILNKIVETMEVEVPNGMVNSQINSQMQNFDSSLRAQGMNLEDYVKMLGTTIEAFGENLREDAVKQVKMSLALEAIAKEENFEISEEDVIAEVEKLVKEYFPEDAEQQEKMKEYMLESSKDGIKENLANRKVLDLLVENAKFVEKQVEEEVEEK</sequence>
<evidence type="ECO:0000256" key="12">
    <source>
        <dbReference type="HAMAP-Rule" id="MF_00303"/>
    </source>
</evidence>
<evidence type="ECO:0000259" key="15">
    <source>
        <dbReference type="PROSITE" id="PS50059"/>
    </source>
</evidence>
<dbReference type="Gene3D" id="1.10.3120.10">
    <property type="entry name" value="Trigger factor, C-terminal domain"/>
    <property type="match status" value="1"/>
</dbReference>
<keyword evidence="12" id="KW-0963">Cytoplasm</keyword>
<dbReference type="OrthoDB" id="9767721at2"/>
<evidence type="ECO:0000256" key="1">
    <source>
        <dbReference type="ARBA" id="ARBA00000971"/>
    </source>
</evidence>
<dbReference type="PANTHER" id="PTHR30560:SF3">
    <property type="entry name" value="TRIGGER FACTOR-LIKE PROTEIN TIG, CHLOROPLASTIC"/>
    <property type="match status" value="1"/>
</dbReference>
<comment type="domain">
    <text evidence="12">Consists of 3 domains; the N-terminus binds the ribosome, the middle domain has PPIase activity, while the C-terminus has intrinsic chaperone activity on its own.</text>
</comment>
<organism evidence="16 17">
    <name type="scientific">Anaerosphaera aminiphila DSM 21120</name>
    <dbReference type="NCBI Taxonomy" id="1120995"/>
    <lineage>
        <taxon>Bacteria</taxon>
        <taxon>Bacillati</taxon>
        <taxon>Bacillota</taxon>
        <taxon>Tissierellia</taxon>
        <taxon>Tissierellales</taxon>
        <taxon>Peptoniphilaceae</taxon>
        <taxon>Anaerosphaera</taxon>
    </lineage>
</organism>
<dbReference type="GO" id="GO:0043022">
    <property type="term" value="F:ribosome binding"/>
    <property type="evidence" value="ECO:0007669"/>
    <property type="project" value="TreeGrafter"/>
</dbReference>
<dbReference type="EMBL" id="FQXI01000011">
    <property type="protein sequence ID" value="SHH51018.1"/>
    <property type="molecule type" value="Genomic_DNA"/>
</dbReference>
<comment type="subcellular location">
    <subcellularLocation>
        <location evidence="12">Cytoplasm</location>
    </subcellularLocation>
    <text evidence="12">About half TF is bound to the ribosome near the polypeptide exit tunnel while the other half is free in the cytoplasm.</text>
</comment>
<dbReference type="GO" id="GO:0005737">
    <property type="term" value="C:cytoplasm"/>
    <property type="evidence" value="ECO:0007669"/>
    <property type="project" value="UniProtKB-SubCell"/>
</dbReference>
<dbReference type="InterPro" id="IPR027304">
    <property type="entry name" value="Trigger_fact/SurA_dom_sf"/>
</dbReference>
<evidence type="ECO:0000256" key="2">
    <source>
        <dbReference type="ARBA" id="ARBA00005464"/>
    </source>
</evidence>
<dbReference type="InterPro" id="IPR037041">
    <property type="entry name" value="Trigger_fac_C_sf"/>
</dbReference>
<dbReference type="Pfam" id="PF05698">
    <property type="entry name" value="Trigger_C"/>
    <property type="match status" value="1"/>
</dbReference>
<dbReference type="PIRSF" id="PIRSF003095">
    <property type="entry name" value="Trigger_factor"/>
    <property type="match status" value="1"/>
</dbReference>
<dbReference type="AlphaFoldDB" id="A0A1M5TK13"/>
<dbReference type="GO" id="GO:0043335">
    <property type="term" value="P:protein unfolding"/>
    <property type="evidence" value="ECO:0007669"/>
    <property type="project" value="TreeGrafter"/>
</dbReference>
<dbReference type="HAMAP" id="MF_00303">
    <property type="entry name" value="Trigger_factor_Tig"/>
    <property type="match status" value="1"/>
</dbReference>
<dbReference type="GO" id="GO:0015031">
    <property type="term" value="P:protein transport"/>
    <property type="evidence" value="ECO:0007669"/>
    <property type="project" value="UniProtKB-UniRule"/>
</dbReference>
<evidence type="ECO:0000256" key="6">
    <source>
        <dbReference type="ARBA" id="ARBA00023110"/>
    </source>
</evidence>
<dbReference type="Pfam" id="PF05697">
    <property type="entry name" value="Trigger_N"/>
    <property type="match status" value="1"/>
</dbReference>
<dbReference type="SUPFAM" id="SSF54534">
    <property type="entry name" value="FKBP-like"/>
    <property type="match status" value="1"/>
</dbReference>
<protein>
    <recommendedName>
        <fullName evidence="4 12">Trigger factor</fullName>
        <shortName evidence="12">TF</shortName>
        <ecNumber evidence="3 12">5.2.1.8</ecNumber>
    </recommendedName>
    <alternativeName>
        <fullName evidence="11 12">PPIase</fullName>
    </alternativeName>
</protein>
<dbReference type="InterPro" id="IPR036611">
    <property type="entry name" value="Trigger_fac_ribosome-bd_sf"/>
</dbReference>
<dbReference type="Gene3D" id="3.30.70.1050">
    <property type="entry name" value="Trigger factor ribosome-binding domain"/>
    <property type="match status" value="1"/>
</dbReference>
<keyword evidence="17" id="KW-1185">Reference proteome</keyword>
<dbReference type="InterPro" id="IPR001179">
    <property type="entry name" value="PPIase_FKBP_dom"/>
</dbReference>
<evidence type="ECO:0000256" key="10">
    <source>
        <dbReference type="ARBA" id="ARBA00024849"/>
    </source>
</evidence>
<evidence type="ECO:0000256" key="8">
    <source>
        <dbReference type="ARBA" id="ARBA00023235"/>
    </source>
</evidence>
<comment type="catalytic activity">
    <reaction evidence="1 12 13">
        <text>[protein]-peptidylproline (omega=180) = [protein]-peptidylproline (omega=0)</text>
        <dbReference type="Rhea" id="RHEA:16237"/>
        <dbReference type="Rhea" id="RHEA-COMP:10747"/>
        <dbReference type="Rhea" id="RHEA-COMP:10748"/>
        <dbReference type="ChEBI" id="CHEBI:83833"/>
        <dbReference type="ChEBI" id="CHEBI:83834"/>
        <dbReference type="EC" id="5.2.1.8"/>
    </reaction>
</comment>
<dbReference type="GO" id="GO:0003755">
    <property type="term" value="F:peptidyl-prolyl cis-trans isomerase activity"/>
    <property type="evidence" value="ECO:0007669"/>
    <property type="project" value="UniProtKB-UniRule"/>
</dbReference>
<dbReference type="PANTHER" id="PTHR30560">
    <property type="entry name" value="TRIGGER FACTOR CHAPERONE AND PEPTIDYL-PROLYL CIS/TRANS ISOMERASE"/>
    <property type="match status" value="1"/>
</dbReference>
<evidence type="ECO:0000256" key="3">
    <source>
        <dbReference type="ARBA" id="ARBA00013194"/>
    </source>
</evidence>
<evidence type="ECO:0000256" key="5">
    <source>
        <dbReference type="ARBA" id="ARBA00022618"/>
    </source>
</evidence>
<comment type="function">
    <text evidence="10 12">Involved in protein export. Acts as a chaperone by maintaining the newly synthesized protein in an open conformation. Functions as a peptidyl-prolyl cis-trans isomerase.</text>
</comment>
<dbReference type="GO" id="GO:0044183">
    <property type="term" value="F:protein folding chaperone"/>
    <property type="evidence" value="ECO:0007669"/>
    <property type="project" value="TreeGrafter"/>
</dbReference>
<feature type="domain" description="PPIase FKBP-type" evidence="15">
    <location>
        <begin position="162"/>
        <end position="242"/>
    </location>
</feature>
<dbReference type="InterPro" id="IPR008880">
    <property type="entry name" value="Trigger_fac_C"/>
</dbReference>
<dbReference type="STRING" id="1120995.SAMN02745245_01500"/>
<accession>A0A1M5TK13</accession>
<dbReference type="InterPro" id="IPR005215">
    <property type="entry name" value="Trig_fac"/>
</dbReference>
<evidence type="ECO:0000256" key="4">
    <source>
        <dbReference type="ARBA" id="ARBA00016902"/>
    </source>
</evidence>
<dbReference type="SUPFAM" id="SSF102735">
    <property type="entry name" value="Trigger factor ribosome-binding domain"/>
    <property type="match status" value="1"/>
</dbReference>
<proteinExistence type="inferred from homology"/>
<evidence type="ECO:0000256" key="11">
    <source>
        <dbReference type="ARBA" id="ARBA00029986"/>
    </source>
</evidence>
<evidence type="ECO:0000313" key="17">
    <source>
        <dbReference type="Proteomes" id="UP000184032"/>
    </source>
</evidence>
<keyword evidence="6 12" id="KW-0697">Rotamase</keyword>
<dbReference type="NCBIfam" id="TIGR00115">
    <property type="entry name" value="tig"/>
    <property type="match status" value="1"/>
</dbReference>
<dbReference type="RefSeq" id="WP_073185092.1">
    <property type="nucleotide sequence ID" value="NZ_FQXI01000011.1"/>
</dbReference>
<dbReference type="Gene3D" id="3.10.50.40">
    <property type="match status" value="1"/>
</dbReference>
<dbReference type="InterPro" id="IPR046357">
    <property type="entry name" value="PPIase_dom_sf"/>
</dbReference>
<evidence type="ECO:0000256" key="13">
    <source>
        <dbReference type="PROSITE-ProRule" id="PRU00277"/>
    </source>
</evidence>
<dbReference type="EC" id="5.2.1.8" evidence="3 12"/>
<keyword evidence="7 12" id="KW-0143">Chaperone</keyword>
<dbReference type="Pfam" id="PF00254">
    <property type="entry name" value="FKBP_C"/>
    <property type="match status" value="1"/>
</dbReference>
<evidence type="ECO:0000256" key="9">
    <source>
        <dbReference type="ARBA" id="ARBA00023306"/>
    </source>
</evidence>
<dbReference type="Proteomes" id="UP000184032">
    <property type="component" value="Unassembled WGS sequence"/>
</dbReference>
<dbReference type="GO" id="GO:0051301">
    <property type="term" value="P:cell division"/>
    <property type="evidence" value="ECO:0007669"/>
    <property type="project" value="UniProtKB-KW"/>
</dbReference>
<dbReference type="FunFam" id="3.10.50.40:FF:000001">
    <property type="entry name" value="Trigger factor"/>
    <property type="match status" value="1"/>
</dbReference>
<name>A0A1M5TK13_9FIRM</name>
<evidence type="ECO:0000256" key="7">
    <source>
        <dbReference type="ARBA" id="ARBA00023186"/>
    </source>
</evidence>
<evidence type="ECO:0000313" key="16">
    <source>
        <dbReference type="EMBL" id="SHH51018.1"/>
    </source>
</evidence>
<keyword evidence="8 12" id="KW-0413">Isomerase</keyword>
<keyword evidence="5 12" id="KW-0132">Cell division</keyword>
<gene>
    <name evidence="12" type="primary">tig</name>
    <name evidence="16" type="ORF">SAMN02745245_01500</name>
</gene>
<comment type="similarity">
    <text evidence="2 12 14">Belongs to the FKBP-type PPIase family. Tig subfamily.</text>
</comment>
<evidence type="ECO:0000256" key="14">
    <source>
        <dbReference type="RuleBase" id="RU003914"/>
    </source>
</evidence>